<organism evidence="2 3">
    <name type="scientific">Vespula squamosa</name>
    <name type="common">Southern yellow jacket</name>
    <name type="synonym">Wasp</name>
    <dbReference type="NCBI Taxonomy" id="30214"/>
    <lineage>
        <taxon>Eukaryota</taxon>
        <taxon>Metazoa</taxon>
        <taxon>Ecdysozoa</taxon>
        <taxon>Arthropoda</taxon>
        <taxon>Hexapoda</taxon>
        <taxon>Insecta</taxon>
        <taxon>Pterygota</taxon>
        <taxon>Neoptera</taxon>
        <taxon>Endopterygota</taxon>
        <taxon>Hymenoptera</taxon>
        <taxon>Apocrita</taxon>
        <taxon>Aculeata</taxon>
        <taxon>Vespoidea</taxon>
        <taxon>Vespidae</taxon>
        <taxon>Vespinae</taxon>
        <taxon>Vespula</taxon>
    </lineage>
</organism>
<name>A0ABD2B9T5_VESSQ</name>
<proteinExistence type="predicted"/>
<evidence type="ECO:0000313" key="3">
    <source>
        <dbReference type="Proteomes" id="UP001607302"/>
    </source>
</evidence>
<accession>A0ABD2B9T5</accession>
<dbReference type="PANTHER" id="PTHR24111:SF0">
    <property type="entry name" value="LEUCINE-RICH REPEAT-CONTAINING PROTEIN"/>
    <property type="match status" value="1"/>
</dbReference>
<dbReference type="EMBL" id="JAUDFV010000130">
    <property type="protein sequence ID" value="KAL2729506.1"/>
    <property type="molecule type" value="Genomic_DNA"/>
</dbReference>
<reference evidence="2 3" key="1">
    <citation type="journal article" date="2024" name="Ann. Entomol. Soc. Am.">
        <title>Genomic analyses of the southern and eastern yellowjacket wasps (Hymenoptera: Vespidae) reveal evolutionary signatures of social life.</title>
        <authorList>
            <person name="Catto M.A."/>
            <person name="Caine P.B."/>
            <person name="Orr S.E."/>
            <person name="Hunt B.G."/>
            <person name="Goodisman M.A.D."/>
        </authorList>
    </citation>
    <scope>NUCLEOTIDE SEQUENCE [LARGE SCALE GENOMIC DNA]</scope>
    <source>
        <strain evidence="2">233</strain>
        <tissue evidence="2">Head and thorax</tissue>
    </source>
</reference>
<dbReference type="Gene3D" id="3.80.10.10">
    <property type="entry name" value="Ribonuclease Inhibitor"/>
    <property type="match status" value="3"/>
</dbReference>
<keyword evidence="1" id="KW-0677">Repeat</keyword>
<keyword evidence="3" id="KW-1185">Reference proteome</keyword>
<protein>
    <submittedName>
        <fullName evidence="2">Leucine-rich repeat-containing protein 34-like isoform X1</fullName>
    </submittedName>
</protein>
<evidence type="ECO:0000256" key="1">
    <source>
        <dbReference type="ARBA" id="ARBA00022737"/>
    </source>
</evidence>
<gene>
    <name evidence="2" type="ORF">V1478_005796</name>
</gene>
<comment type="caution">
    <text evidence="2">The sequence shown here is derived from an EMBL/GenBank/DDBJ whole genome shotgun (WGS) entry which is preliminary data.</text>
</comment>
<dbReference type="InterPro" id="IPR001611">
    <property type="entry name" value="Leu-rich_rpt"/>
</dbReference>
<dbReference type="AlphaFoldDB" id="A0ABD2B9T5"/>
<dbReference type="InterPro" id="IPR032675">
    <property type="entry name" value="LRR_dom_sf"/>
</dbReference>
<sequence length="426" mass="49480">MSKTKQNLMNNEQYFTCFCEKYANNTRNLVLKGRDLIITKGKQLEDSDIKFLLIFLKQNQDIVSLNLAYNQITCIGFKNLITYLLVYKNIYKLNVQNNNIMEAGIDYMCEIGQNLHIKSLRLSGNKFGIESSKKIALLLLKNPYLEYLDIAEIDQTISSLIYFTTVMRLDQPVYNETLKILDISRPNPGCMYFFNAEQFATLIGHMLRNNTCLFALHLQKCGFNCHDIECMMINAQYNHTLHFLDLACNNIGDHGMHHLANWLIKTSALCGLMLSRNIITDHGARTVLYIKLFLPLRILSHTIPFSKLKFLDISFNKITDDGMVNILNSLKKISLIKSLRIFGNFLSHITAKTIKRILLSKVLYQTNLDVKPYRVEDKWYCAQYPMDCSKEHFYDMIEPSTKNNKKAEIFSNIYKFNETSKIKKRL</sequence>
<dbReference type="Proteomes" id="UP001607302">
    <property type="component" value="Unassembled WGS sequence"/>
</dbReference>
<dbReference type="InterPro" id="IPR052201">
    <property type="entry name" value="LRR-containing_regulator"/>
</dbReference>
<dbReference type="Pfam" id="PF13516">
    <property type="entry name" value="LRR_6"/>
    <property type="match status" value="3"/>
</dbReference>
<dbReference type="SMART" id="SM00368">
    <property type="entry name" value="LRR_RI"/>
    <property type="match status" value="5"/>
</dbReference>
<dbReference type="SUPFAM" id="SSF52047">
    <property type="entry name" value="RNI-like"/>
    <property type="match status" value="1"/>
</dbReference>
<evidence type="ECO:0000313" key="2">
    <source>
        <dbReference type="EMBL" id="KAL2729506.1"/>
    </source>
</evidence>
<dbReference type="PANTHER" id="PTHR24111">
    <property type="entry name" value="LEUCINE-RICH REPEAT-CONTAINING PROTEIN 34"/>
    <property type="match status" value="1"/>
</dbReference>